<dbReference type="AlphaFoldDB" id="A0A0E9X8X7"/>
<proteinExistence type="predicted"/>
<evidence type="ECO:0000313" key="1">
    <source>
        <dbReference type="EMBL" id="JAH99064.1"/>
    </source>
</evidence>
<dbReference type="EMBL" id="GBXM01009513">
    <property type="protein sequence ID" value="JAH99064.1"/>
    <property type="molecule type" value="Transcribed_RNA"/>
</dbReference>
<sequence>MNRKNNNILIRSQAASCLFSCLYQCNYRLATVDTQITI</sequence>
<organism evidence="1">
    <name type="scientific">Anguilla anguilla</name>
    <name type="common">European freshwater eel</name>
    <name type="synonym">Muraena anguilla</name>
    <dbReference type="NCBI Taxonomy" id="7936"/>
    <lineage>
        <taxon>Eukaryota</taxon>
        <taxon>Metazoa</taxon>
        <taxon>Chordata</taxon>
        <taxon>Craniata</taxon>
        <taxon>Vertebrata</taxon>
        <taxon>Euteleostomi</taxon>
        <taxon>Actinopterygii</taxon>
        <taxon>Neopterygii</taxon>
        <taxon>Teleostei</taxon>
        <taxon>Anguilliformes</taxon>
        <taxon>Anguillidae</taxon>
        <taxon>Anguilla</taxon>
    </lineage>
</organism>
<protein>
    <submittedName>
        <fullName evidence="1">Uncharacterized protein</fullName>
    </submittedName>
</protein>
<reference evidence="1" key="2">
    <citation type="journal article" date="2015" name="Fish Shellfish Immunol.">
        <title>Early steps in the European eel (Anguilla anguilla)-Vibrio vulnificus interaction in the gills: Role of the RtxA13 toxin.</title>
        <authorList>
            <person name="Callol A."/>
            <person name="Pajuelo D."/>
            <person name="Ebbesson L."/>
            <person name="Teles M."/>
            <person name="MacKenzie S."/>
            <person name="Amaro C."/>
        </authorList>
    </citation>
    <scope>NUCLEOTIDE SEQUENCE</scope>
</reference>
<accession>A0A0E9X8X7</accession>
<name>A0A0E9X8X7_ANGAN</name>
<reference evidence="1" key="1">
    <citation type="submission" date="2014-11" db="EMBL/GenBank/DDBJ databases">
        <authorList>
            <person name="Amaro Gonzalez C."/>
        </authorList>
    </citation>
    <scope>NUCLEOTIDE SEQUENCE</scope>
</reference>